<evidence type="ECO:0000259" key="4">
    <source>
        <dbReference type="PROSITE" id="PS50222"/>
    </source>
</evidence>
<organism evidence="5 6">
    <name type="scientific">Halteria grandinella</name>
    <dbReference type="NCBI Taxonomy" id="5974"/>
    <lineage>
        <taxon>Eukaryota</taxon>
        <taxon>Sar</taxon>
        <taxon>Alveolata</taxon>
        <taxon>Ciliophora</taxon>
        <taxon>Intramacronucleata</taxon>
        <taxon>Spirotrichea</taxon>
        <taxon>Stichotrichia</taxon>
        <taxon>Sporadotrichida</taxon>
        <taxon>Halteriidae</taxon>
        <taxon>Halteria</taxon>
    </lineage>
</organism>
<dbReference type="PROSITE" id="PS00018">
    <property type="entry name" value="EF_HAND_1"/>
    <property type="match status" value="1"/>
</dbReference>
<keyword evidence="2" id="KW-0175">Coiled coil</keyword>
<dbReference type="EMBL" id="RRYP01002778">
    <property type="protein sequence ID" value="TNV84427.1"/>
    <property type="molecule type" value="Genomic_DNA"/>
</dbReference>
<feature type="region of interest" description="Disordered" evidence="3">
    <location>
        <begin position="579"/>
        <end position="619"/>
    </location>
</feature>
<dbReference type="InterPro" id="IPR011992">
    <property type="entry name" value="EF-hand-dom_pair"/>
</dbReference>
<dbReference type="OrthoDB" id="10692082at2759"/>
<evidence type="ECO:0000313" key="6">
    <source>
        <dbReference type="Proteomes" id="UP000785679"/>
    </source>
</evidence>
<gene>
    <name evidence="5" type="ORF">FGO68_gene11692</name>
</gene>
<accession>A0A8J8NYA3</accession>
<dbReference type="PROSITE" id="PS50222">
    <property type="entry name" value="EF_HAND_2"/>
    <property type="match status" value="1"/>
</dbReference>
<dbReference type="InterPro" id="IPR018247">
    <property type="entry name" value="EF_Hand_1_Ca_BS"/>
</dbReference>
<name>A0A8J8NYA3_HALGN</name>
<feature type="domain" description="EF-hand" evidence="4">
    <location>
        <begin position="827"/>
        <end position="862"/>
    </location>
</feature>
<dbReference type="Gene3D" id="1.10.238.10">
    <property type="entry name" value="EF-hand"/>
    <property type="match status" value="1"/>
</dbReference>
<evidence type="ECO:0000256" key="3">
    <source>
        <dbReference type="SAM" id="MobiDB-lite"/>
    </source>
</evidence>
<reference evidence="5" key="1">
    <citation type="submission" date="2019-06" db="EMBL/GenBank/DDBJ databases">
        <authorList>
            <person name="Zheng W."/>
        </authorList>
    </citation>
    <scope>NUCLEOTIDE SEQUENCE</scope>
    <source>
        <strain evidence="5">QDHG01</strain>
    </source>
</reference>
<feature type="compositionally biased region" description="Polar residues" evidence="3">
    <location>
        <begin position="592"/>
        <end position="617"/>
    </location>
</feature>
<keyword evidence="6" id="KW-1185">Reference proteome</keyword>
<keyword evidence="1" id="KW-0106">Calcium</keyword>
<dbReference type="InterPro" id="IPR002048">
    <property type="entry name" value="EF_hand_dom"/>
</dbReference>
<dbReference type="AlphaFoldDB" id="A0A8J8NYA3"/>
<dbReference type="SUPFAM" id="SSF47473">
    <property type="entry name" value="EF-hand"/>
    <property type="match status" value="1"/>
</dbReference>
<sequence length="968" mass="112410">MNNKLQIKMQSPVDAVNKKSASNGKILKFISEMADDDTKFRVFKDKLFQTFEAPYPKSTFKLPQSLSRPIEPLKIDGFTKVSNKFDNARTSLDQLPMGMRRNMRYSETQAHSPTGGGAQSARASGEDYYFKFIHQKNQSMMLNASLERKVKSYLPYEAGRKIPISERVAHYMKKLEAQEEGEKALASLKQQETAGGKRLATRNLDKRGMSIKEVDESQNSYTMSDQDNTQSISDQNTVPIIQTQMMSPRMSKFPAQSRSILHKISAKKGLLGSSYDQSISEARKGSGSYNRTMGFESAYKQEKSRESGQFKGMMQSPSKGGQGQGVRRLQSKNNLRHIQESKHRGGYQQFFSSILTEKEDQIMVMLRDYKNYREPGVNQNETVEKLFRQIAQEEGSTENHNIKNLRLNKKRFKYYLGKLYNPRMADRIVNLFDFVNPLDLTAFCKQVEDIFLKGSQHQETSARHLKALAFQLYDMNSDNGVCEYDLFSAIKNANDSVFIYAIHQDFKDILNKIQTKTQQQQGQPHPYEEWNGLRNSFEIKNIEKYLKEKQKILDIKGSFLSIFNPKNTGPVQLQSVYESTDKQNNEEAADAQNPQNTSSKNFNPKSHGQPAQQSTADQGYKRRNSFGNIFKKVQDLYQSQDVTSLNSEEFCRDVIFTFGVPLIIIDLFENLTGTKILPKLRESMQPHTQVTQIEQYDEELNLLRLNIHEDFYQQYLLPFFNSLGQFDFKDYKQVSPQNIEMFQYLTLPSIQKNFHKVFGANNDMFAEMFYNYLSDGAPYMHINIKQFIKKYAIFWPKKKLDEEEEEAHKKKKTVQDFYQKLQEERQRMKDLNRIAFDFYDIDKDGYLSVLDLIKLQTSFDDTSGIGKEVTLLMDIYQNNNVRPKYVKEPLTINFERYNQMIEESCIIQELQYAIVDAFFKPDEEPRMNVYLPNPANAPAPGHVEIQDKKKYYNFDVIFDKDLIKLKLE</sequence>
<dbReference type="GO" id="GO:0005509">
    <property type="term" value="F:calcium ion binding"/>
    <property type="evidence" value="ECO:0007669"/>
    <property type="project" value="InterPro"/>
</dbReference>
<feature type="coiled-coil region" evidence="2">
    <location>
        <begin position="800"/>
        <end position="834"/>
    </location>
</feature>
<comment type="caution">
    <text evidence="5">The sequence shown here is derived from an EMBL/GenBank/DDBJ whole genome shotgun (WGS) entry which is preliminary data.</text>
</comment>
<evidence type="ECO:0000256" key="1">
    <source>
        <dbReference type="ARBA" id="ARBA00022837"/>
    </source>
</evidence>
<proteinExistence type="predicted"/>
<evidence type="ECO:0000313" key="5">
    <source>
        <dbReference type="EMBL" id="TNV84427.1"/>
    </source>
</evidence>
<dbReference type="Proteomes" id="UP000785679">
    <property type="component" value="Unassembled WGS sequence"/>
</dbReference>
<protein>
    <recommendedName>
        <fullName evidence="4">EF-hand domain-containing protein</fullName>
    </recommendedName>
</protein>
<evidence type="ECO:0000256" key="2">
    <source>
        <dbReference type="SAM" id="Coils"/>
    </source>
</evidence>